<dbReference type="Pfam" id="PF12831">
    <property type="entry name" value="FAD_oxidored"/>
    <property type="match status" value="1"/>
</dbReference>
<keyword evidence="2" id="KW-0560">Oxidoreductase</keyword>
<evidence type="ECO:0000313" key="7">
    <source>
        <dbReference type="Proteomes" id="UP001518925"/>
    </source>
</evidence>
<protein>
    <submittedName>
        <fullName evidence="6">FAD-dependent oxidoreductase</fullName>
    </submittedName>
</protein>
<comment type="caution">
    <text evidence="6">The sequence shown here is derived from an EMBL/GenBank/DDBJ whole genome shotgun (WGS) entry which is preliminary data.</text>
</comment>
<accession>A0ABS2DNI0</accession>
<feature type="transmembrane region" description="Helical" evidence="5">
    <location>
        <begin position="7"/>
        <end position="24"/>
    </location>
</feature>
<keyword evidence="3" id="KW-0408">Iron</keyword>
<evidence type="ECO:0000256" key="4">
    <source>
        <dbReference type="ARBA" id="ARBA00023014"/>
    </source>
</evidence>
<name>A0ABS2DNI0_9BACI</name>
<gene>
    <name evidence="6" type="ORF">JR050_15525</name>
</gene>
<organism evidence="6 7">
    <name type="scientific">Bacillus suaedaesalsae</name>
    <dbReference type="NCBI Taxonomy" id="2810349"/>
    <lineage>
        <taxon>Bacteria</taxon>
        <taxon>Bacillati</taxon>
        <taxon>Bacillota</taxon>
        <taxon>Bacilli</taxon>
        <taxon>Bacillales</taxon>
        <taxon>Bacillaceae</taxon>
        <taxon>Bacillus</taxon>
    </lineage>
</organism>
<keyword evidence="4" id="KW-0411">Iron-sulfur</keyword>
<evidence type="ECO:0000256" key="1">
    <source>
        <dbReference type="ARBA" id="ARBA00022723"/>
    </source>
</evidence>
<reference evidence="6 7" key="1">
    <citation type="submission" date="2021-02" db="EMBL/GenBank/DDBJ databases">
        <title>Bacillus sp. RD4P76, an endophyte from a halophyte.</title>
        <authorList>
            <person name="Sun J.-Q."/>
        </authorList>
    </citation>
    <scope>NUCLEOTIDE SEQUENCE [LARGE SCALE GENOMIC DNA]</scope>
    <source>
        <strain evidence="6 7">RD4P76</strain>
    </source>
</reference>
<keyword evidence="7" id="KW-1185">Reference proteome</keyword>
<sequence length="533" mass="60748">MLKGRKYLILVCSIILLSIMIIYFCIHKMSKTNGEHYDLVIYGGGLQAVATALNASDVTKRNSSILIVVPERYLGSILTAGGQNLFDVREYKVSKLPKGLPSYYPYPQGGNMYTFMKEPSIVFSPTYMASYLLELTKLHPNIDILFEYDIAEVQTNSSKDKISSIKVFPLIKDQHSRYIFDEERPIVVHSEHFVDASETGRFISLSGLFNGVVGRGDIDKDEKQMAAGLMIKVKNINMEAVQKKKKEMAPFLIYYSHKNSLGILGGYEINEDNEFKKYSDQNQYFRIKPYNGGEDGYTGKWKQSEETEMWMNMLLIYDVDARKSWRDKVYNNGNYPENHLLDPEIAREMAIKEISSEGFIQLLRRLPGLSNVTLVYEDHEPVVGDILYIRESIHSTNPDGSFALNKEAVSKTGNDRRYYDRRVGLGYYNFDSNSYEKGESLSEGRPKEPWYVPYDVLLSPNVSNLLIPGYAANMDSYTFRAMRVYPNLVVLGDAAGVAMGLSLLGEFNLKHPTKEQMQLLQTELSKRNVILDK</sequence>
<dbReference type="RefSeq" id="WP_204204436.1">
    <property type="nucleotide sequence ID" value="NZ_JAFELM010000039.1"/>
</dbReference>
<keyword evidence="5" id="KW-1133">Transmembrane helix</keyword>
<dbReference type="PANTHER" id="PTHR43498">
    <property type="entry name" value="FERREDOXIN:COB-COM HETERODISULFIDE REDUCTASE SUBUNIT A"/>
    <property type="match status" value="1"/>
</dbReference>
<proteinExistence type="predicted"/>
<keyword evidence="5" id="KW-0472">Membrane</keyword>
<evidence type="ECO:0000313" key="6">
    <source>
        <dbReference type="EMBL" id="MBM6619078.1"/>
    </source>
</evidence>
<dbReference type="PANTHER" id="PTHR43498:SF1">
    <property type="entry name" value="COB--COM HETERODISULFIDE REDUCTASE IRON-SULFUR SUBUNIT A"/>
    <property type="match status" value="1"/>
</dbReference>
<dbReference type="EMBL" id="JAFELM010000039">
    <property type="protein sequence ID" value="MBM6619078.1"/>
    <property type="molecule type" value="Genomic_DNA"/>
</dbReference>
<dbReference type="Proteomes" id="UP001518925">
    <property type="component" value="Unassembled WGS sequence"/>
</dbReference>
<keyword evidence="1" id="KW-0479">Metal-binding</keyword>
<keyword evidence="5" id="KW-0812">Transmembrane</keyword>
<evidence type="ECO:0000256" key="5">
    <source>
        <dbReference type="SAM" id="Phobius"/>
    </source>
</evidence>
<evidence type="ECO:0000256" key="2">
    <source>
        <dbReference type="ARBA" id="ARBA00023002"/>
    </source>
</evidence>
<dbReference type="InterPro" id="IPR039650">
    <property type="entry name" value="HdrA-like"/>
</dbReference>
<evidence type="ECO:0000256" key="3">
    <source>
        <dbReference type="ARBA" id="ARBA00023004"/>
    </source>
</evidence>